<dbReference type="InterPro" id="IPR004821">
    <property type="entry name" value="Cyt_trans-like"/>
</dbReference>
<comment type="subunit">
    <text evidence="9">Homohexamer.</text>
</comment>
<accession>A0A3E1QCR8</accession>
<dbReference type="NCBIfam" id="TIGR00125">
    <property type="entry name" value="cyt_tran_rel"/>
    <property type="match status" value="1"/>
</dbReference>
<proteinExistence type="inferred from homology"/>
<keyword evidence="4 9" id="KW-0547">Nucleotide-binding</keyword>
<evidence type="ECO:0000256" key="5">
    <source>
        <dbReference type="ARBA" id="ARBA00022840"/>
    </source>
</evidence>
<dbReference type="InterPro" id="IPR014729">
    <property type="entry name" value="Rossmann-like_a/b/a_fold"/>
</dbReference>
<sequence>MKRRALFPGSFDPITIGHVDIIKRALPLFDEIIIAIGVNAEKKYMFPLEDRKQFIEDAFKKYDAVTVKTYKGLTADFCKAENAQYILRGVRNTADFTYEQTIAQANAEVMDVESVFLVASPAVSHVSSSIVRDIARNGGDYSSLMPFEV</sequence>
<dbReference type="SUPFAM" id="SSF52374">
    <property type="entry name" value="Nucleotidylyl transferase"/>
    <property type="match status" value="1"/>
</dbReference>
<comment type="similarity">
    <text evidence="9">Belongs to the bacterial CoaD family.</text>
</comment>
<evidence type="ECO:0000313" key="12">
    <source>
        <dbReference type="Proteomes" id="UP000261082"/>
    </source>
</evidence>
<dbReference type="PRINTS" id="PR01020">
    <property type="entry name" value="LPSBIOSNTHSS"/>
</dbReference>
<keyword evidence="2 9" id="KW-0808">Transferase</keyword>
<feature type="binding site" evidence="9">
    <location>
        <begin position="89"/>
        <end position="91"/>
    </location>
    <ligand>
        <name>ATP</name>
        <dbReference type="ChEBI" id="CHEBI:30616"/>
    </ligand>
</feature>
<keyword evidence="5 9" id="KW-0067">ATP-binding</keyword>
<keyword evidence="12" id="KW-1185">Reference proteome</keyword>
<evidence type="ECO:0000259" key="10">
    <source>
        <dbReference type="Pfam" id="PF01467"/>
    </source>
</evidence>
<dbReference type="EC" id="2.7.7.3" evidence="9"/>
<comment type="subcellular location">
    <subcellularLocation>
        <location evidence="9">Cytoplasm</location>
    </subcellularLocation>
</comment>
<dbReference type="InterPro" id="IPR001980">
    <property type="entry name" value="PPAT"/>
</dbReference>
<keyword evidence="3 9" id="KW-0548">Nucleotidyltransferase</keyword>
<dbReference type="UniPathway" id="UPA00241">
    <property type="reaction ID" value="UER00355"/>
</dbReference>
<comment type="pathway">
    <text evidence="9">Cofactor biosynthesis; coenzyme A biosynthesis; CoA from (R)-pantothenate: step 4/5.</text>
</comment>
<evidence type="ECO:0000256" key="8">
    <source>
        <dbReference type="ARBA" id="ARBA00029346"/>
    </source>
</evidence>
<evidence type="ECO:0000256" key="2">
    <source>
        <dbReference type="ARBA" id="ARBA00022679"/>
    </source>
</evidence>
<dbReference type="Gene3D" id="3.40.50.620">
    <property type="entry name" value="HUPs"/>
    <property type="match status" value="1"/>
</dbReference>
<feature type="binding site" evidence="9">
    <location>
        <position position="99"/>
    </location>
    <ligand>
        <name>ATP</name>
        <dbReference type="ChEBI" id="CHEBI:30616"/>
    </ligand>
</feature>
<evidence type="ECO:0000256" key="3">
    <source>
        <dbReference type="ARBA" id="ARBA00022695"/>
    </source>
</evidence>
<feature type="binding site" evidence="9">
    <location>
        <begin position="10"/>
        <end position="11"/>
    </location>
    <ligand>
        <name>ATP</name>
        <dbReference type="ChEBI" id="CHEBI:30616"/>
    </ligand>
</feature>
<dbReference type="PANTHER" id="PTHR21342">
    <property type="entry name" value="PHOSPHOPANTETHEINE ADENYLYLTRANSFERASE"/>
    <property type="match status" value="1"/>
</dbReference>
<dbReference type="GO" id="GO:0005737">
    <property type="term" value="C:cytoplasm"/>
    <property type="evidence" value="ECO:0007669"/>
    <property type="project" value="UniProtKB-SubCell"/>
</dbReference>
<dbReference type="NCBIfam" id="TIGR01510">
    <property type="entry name" value="coaD_prev_kdtB"/>
    <property type="match status" value="1"/>
</dbReference>
<dbReference type="OrthoDB" id="9806661at2"/>
<evidence type="ECO:0000256" key="1">
    <source>
        <dbReference type="ARBA" id="ARBA00022490"/>
    </source>
</evidence>
<name>A0A3E1QCR8_9FLAO</name>
<dbReference type="GO" id="GO:0005524">
    <property type="term" value="F:ATP binding"/>
    <property type="evidence" value="ECO:0007669"/>
    <property type="project" value="UniProtKB-KW"/>
</dbReference>
<feature type="binding site" evidence="9">
    <location>
        <position position="74"/>
    </location>
    <ligand>
        <name>substrate</name>
    </ligand>
</feature>
<comment type="function">
    <text evidence="9">Reversibly transfers an adenylyl group from ATP to 4'-phosphopantetheine, yielding dephospho-CoA (dPCoA) and pyrophosphate.</text>
</comment>
<dbReference type="HAMAP" id="MF_00151">
    <property type="entry name" value="PPAT_bact"/>
    <property type="match status" value="1"/>
</dbReference>
<dbReference type="Proteomes" id="UP000261082">
    <property type="component" value="Unassembled WGS sequence"/>
</dbReference>
<evidence type="ECO:0000256" key="7">
    <source>
        <dbReference type="ARBA" id="ARBA00022993"/>
    </source>
</evidence>
<dbReference type="CDD" id="cd02163">
    <property type="entry name" value="PPAT"/>
    <property type="match status" value="1"/>
</dbReference>
<gene>
    <name evidence="9" type="primary">coaD</name>
    <name evidence="11" type="ORF">DZ858_07555</name>
</gene>
<keyword evidence="6 9" id="KW-0460">Magnesium</keyword>
<feature type="binding site" evidence="9">
    <location>
        <position position="42"/>
    </location>
    <ligand>
        <name>substrate</name>
    </ligand>
</feature>
<comment type="caution">
    <text evidence="11">The sequence shown here is derived from an EMBL/GenBank/DDBJ whole genome shotgun (WGS) entry which is preliminary data.</text>
</comment>
<feature type="domain" description="Cytidyltransferase-like" evidence="10">
    <location>
        <begin position="6"/>
        <end position="133"/>
    </location>
</feature>
<reference evidence="11 12" key="1">
    <citation type="journal article" date="2007" name="Int. J. Syst. Evol. Microbiol.">
        <title>Marixanthomonas ophiurae gen. nov., sp. nov., a marine bacterium of the family Flavobacteriaceae isolated from a deep-sea brittle star.</title>
        <authorList>
            <person name="Romanenko L.A."/>
            <person name="Uchino M."/>
            <person name="Frolova G.M."/>
            <person name="Mikhailov V.V."/>
        </authorList>
    </citation>
    <scope>NUCLEOTIDE SEQUENCE [LARGE SCALE GENOMIC DNA]</scope>
    <source>
        <strain evidence="11 12">KMM 3046</strain>
    </source>
</reference>
<dbReference type="Pfam" id="PF01467">
    <property type="entry name" value="CTP_transf_like"/>
    <property type="match status" value="1"/>
</dbReference>
<evidence type="ECO:0000256" key="9">
    <source>
        <dbReference type="HAMAP-Rule" id="MF_00151"/>
    </source>
</evidence>
<feature type="binding site" evidence="9">
    <location>
        <begin position="123"/>
        <end position="129"/>
    </location>
    <ligand>
        <name>ATP</name>
        <dbReference type="ChEBI" id="CHEBI:30616"/>
    </ligand>
</feature>
<feature type="binding site" evidence="9">
    <location>
        <position position="18"/>
    </location>
    <ligand>
        <name>ATP</name>
        <dbReference type="ChEBI" id="CHEBI:30616"/>
    </ligand>
</feature>
<dbReference type="GO" id="GO:0004595">
    <property type="term" value="F:pantetheine-phosphate adenylyltransferase activity"/>
    <property type="evidence" value="ECO:0007669"/>
    <property type="project" value="UniProtKB-UniRule"/>
</dbReference>
<feature type="site" description="Transition state stabilizer" evidence="9">
    <location>
        <position position="18"/>
    </location>
</feature>
<keyword evidence="1 9" id="KW-0963">Cytoplasm</keyword>
<feature type="binding site" evidence="9">
    <location>
        <position position="10"/>
    </location>
    <ligand>
        <name>substrate</name>
    </ligand>
</feature>
<dbReference type="EMBL" id="QVID01000001">
    <property type="protein sequence ID" value="RFN59894.1"/>
    <property type="molecule type" value="Genomic_DNA"/>
</dbReference>
<keyword evidence="7 9" id="KW-0173">Coenzyme A biosynthesis</keyword>
<evidence type="ECO:0000256" key="4">
    <source>
        <dbReference type="ARBA" id="ARBA00022741"/>
    </source>
</evidence>
<organism evidence="11 12">
    <name type="scientific">Marixanthomonas ophiurae</name>
    <dbReference type="NCBI Taxonomy" id="387659"/>
    <lineage>
        <taxon>Bacteria</taxon>
        <taxon>Pseudomonadati</taxon>
        <taxon>Bacteroidota</taxon>
        <taxon>Flavobacteriia</taxon>
        <taxon>Flavobacteriales</taxon>
        <taxon>Flavobacteriaceae</taxon>
        <taxon>Marixanthomonas</taxon>
    </lineage>
</organism>
<feature type="binding site" evidence="9">
    <location>
        <position position="88"/>
    </location>
    <ligand>
        <name>substrate</name>
    </ligand>
</feature>
<comment type="cofactor">
    <cofactor evidence="9">
        <name>Mg(2+)</name>
        <dbReference type="ChEBI" id="CHEBI:18420"/>
    </cofactor>
</comment>
<protein>
    <recommendedName>
        <fullName evidence="9">Phosphopantetheine adenylyltransferase</fullName>
        <ecNumber evidence="9">2.7.7.3</ecNumber>
    </recommendedName>
    <alternativeName>
        <fullName evidence="9">Dephospho-CoA pyrophosphorylase</fullName>
    </alternativeName>
    <alternativeName>
        <fullName evidence="9">Pantetheine-phosphate adenylyltransferase</fullName>
        <shortName evidence="9">PPAT</shortName>
    </alternativeName>
</protein>
<dbReference type="AlphaFoldDB" id="A0A3E1QCR8"/>
<evidence type="ECO:0000256" key="6">
    <source>
        <dbReference type="ARBA" id="ARBA00022842"/>
    </source>
</evidence>
<evidence type="ECO:0000313" key="11">
    <source>
        <dbReference type="EMBL" id="RFN59894.1"/>
    </source>
</evidence>
<dbReference type="GO" id="GO:0015937">
    <property type="term" value="P:coenzyme A biosynthetic process"/>
    <property type="evidence" value="ECO:0007669"/>
    <property type="project" value="UniProtKB-UniRule"/>
</dbReference>
<dbReference type="RefSeq" id="WP_117158955.1">
    <property type="nucleotide sequence ID" value="NZ_QVID01000001.1"/>
</dbReference>
<comment type="catalytic activity">
    <reaction evidence="8 9">
        <text>(R)-4'-phosphopantetheine + ATP + H(+) = 3'-dephospho-CoA + diphosphate</text>
        <dbReference type="Rhea" id="RHEA:19801"/>
        <dbReference type="ChEBI" id="CHEBI:15378"/>
        <dbReference type="ChEBI" id="CHEBI:30616"/>
        <dbReference type="ChEBI" id="CHEBI:33019"/>
        <dbReference type="ChEBI" id="CHEBI:57328"/>
        <dbReference type="ChEBI" id="CHEBI:61723"/>
        <dbReference type="EC" id="2.7.7.3"/>
    </reaction>
</comment>
<dbReference type="PANTHER" id="PTHR21342:SF1">
    <property type="entry name" value="PHOSPHOPANTETHEINE ADENYLYLTRANSFERASE"/>
    <property type="match status" value="1"/>
</dbReference>